<organism evidence="1">
    <name type="scientific">marine sediment metagenome</name>
    <dbReference type="NCBI Taxonomy" id="412755"/>
    <lineage>
        <taxon>unclassified sequences</taxon>
        <taxon>metagenomes</taxon>
        <taxon>ecological metagenomes</taxon>
    </lineage>
</organism>
<gene>
    <name evidence="1" type="ORF">LCGC14_2450750</name>
</gene>
<reference evidence="1" key="1">
    <citation type="journal article" date="2015" name="Nature">
        <title>Complex archaea that bridge the gap between prokaryotes and eukaryotes.</title>
        <authorList>
            <person name="Spang A."/>
            <person name="Saw J.H."/>
            <person name="Jorgensen S.L."/>
            <person name="Zaremba-Niedzwiedzka K."/>
            <person name="Martijn J."/>
            <person name="Lind A.E."/>
            <person name="van Eijk R."/>
            <person name="Schleper C."/>
            <person name="Guy L."/>
            <person name="Ettema T.J."/>
        </authorList>
    </citation>
    <scope>NUCLEOTIDE SEQUENCE</scope>
</reference>
<accession>A0A0F9DTB0</accession>
<evidence type="ECO:0000313" key="1">
    <source>
        <dbReference type="EMBL" id="KKL20911.1"/>
    </source>
</evidence>
<sequence length="92" mass="11272">MYTKKLRFLANLLFKQYYLRFLTPPKPKRTRTPKRWLRCAHCGFHFSAFTHRQIVCKSEGCIKARRKLLYDARQERKDKAEYAKYLDERKGR</sequence>
<proteinExistence type="predicted"/>
<dbReference type="EMBL" id="LAZR01037921">
    <property type="protein sequence ID" value="KKL20911.1"/>
    <property type="molecule type" value="Genomic_DNA"/>
</dbReference>
<dbReference type="AlphaFoldDB" id="A0A0F9DTB0"/>
<name>A0A0F9DTB0_9ZZZZ</name>
<protein>
    <submittedName>
        <fullName evidence="1">Uncharacterized protein</fullName>
    </submittedName>
</protein>
<comment type="caution">
    <text evidence="1">The sequence shown here is derived from an EMBL/GenBank/DDBJ whole genome shotgun (WGS) entry which is preliminary data.</text>
</comment>